<dbReference type="OrthoDB" id="9790710at2"/>
<proteinExistence type="predicted"/>
<dbReference type="AlphaFoldDB" id="A0A1I0Z647"/>
<evidence type="ECO:0000313" key="3">
    <source>
        <dbReference type="Proteomes" id="UP000199604"/>
    </source>
</evidence>
<keyword evidence="2" id="KW-0808">Transferase</keyword>
<organism evidence="2 3">
    <name type="scientific">Flavobacterium swingsii</name>
    <dbReference type="NCBI Taxonomy" id="498292"/>
    <lineage>
        <taxon>Bacteria</taxon>
        <taxon>Pseudomonadati</taxon>
        <taxon>Bacteroidota</taxon>
        <taxon>Flavobacteriia</taxon>
        <taxon>Flavobacteriales</taxon>
        <taxon>Flavobacteriaceae</taxon>
        <taxon>Flavobacterium</taxon>
    </lineage>
</organism>
<dbReference type="PANTHER" id="PTHR12526">
    <property type="entry name" value="GLYCOSYLTRANSFERASE"/>
    <property type="match status" value="1"/>
</dbReference>
<dbReference type="PANTHER" id="PTHR12526:SF630">
    <property type="entry name" value="GLYCOSYLTRANSFERASE"/>
    <property type="match status" value="1"/>
</dbReference>
<keyword evidence="3" id="KW-1185">Reference proteome</keyword>
<dbReference type="RefSeq" id="WP_091476880.1">
    <property type="nucleotide sequence ID" value="NZ_FOJT01000005.1"/>
</dbReference>
<reference evidence="3" key="1">
    <citation type="submission" date="2016-10" db="EMBL/GenBank/DDBJ databases">
        <authorList>
            <person name="Varghese N."/>
            <person name="Submissions S."/>
        </authorList>
    </citation>
    <scope>NUCLEOTIDE SEQUENCE [LARGE SCALE GENOMIC DNA]</scope>
    <source>
        <strain evidence="3">DSM 21789</strain>
    </source>
</reference>
<gene>
    <name evidence="2" type="ORF">SAMN05660845_2033</name>
</gene>
<dbReference type="InterPro" id="IPR001296">
    <property type="entry name" value="Glyco_trans_1"/>
</dbReference>
<protein>
    <submittedName>
        <fullName evidence="2">Glycosyltransferase involved in cell wall bisynthesis</fullName>
    </submittedName>
</protein>
<name>A0A1I0Z647_9FLAO</name>
<dbReference type="EMBL" id="FOJT01000005">
    <property type="protein sequence ID" value="SFB20837.1"/>
    <property type="molecule type" value="Genomic_DNA"/>
</dbReference>
<accession>A0A1I0Z647</accession>
<evidence type="ECO:0000259" key="1">
    <source>
        <dbReference type="Pfam" id="PF00534"/>
    </source>
</evidence>
<feature type="domain" description="Glycosyl transferase family 1" evidence="1">
    <location>
        <begin position="189"/>
        <end position="352"/>
    </location>
</feature>
<sequence>MRKKICFIVSTPYTAKAFLENHFESLSKQYEVYLVANLDDLELPNYSNQYLQEIKHIPINRKINLIEDLKSLFLLTKYLRQNKFDAITTFTPKAGLIGIVSGKLAKTKHRIHFFTGQVWHTKKGFIKKLLIFLDKLVVSLSTNILVDGRPQQEFLIQNNIITKKNSLVLGKGTISGIDLAKFSPNIQVRQELRKLLNYEESDIVFMFLGRLNKDKGIFDLVKAFDKLTDVYSNVKLLIVGPDEENIIELLSQKSKDKYHIYGLTDNPEKIMQVCDVFCLPSHREAFGLSVVEASASQKPIVCSDTYGLQDTIIDNVTGLRHVTYNSNSLYEKMKYLIDYPIERNKMGFEGRKYTEYFFSKQKVTVLWKEYYNSLLD</sequence>
<dbReference type="Proteomes" id="UP000199604">
    <property type="component" value="Unassembled WGS sequence"/>
</dbReference>
<dbReference type="Gene3D" id="3.40.50.2000">
    <property type="entry name" value="Glycogen Phosphorylase B"/>
    <property type="match status" value="2"/>
</dbReference>
<dbReference type="GO" id="GO:0016757">
    <property type="term" value="F:glycosyltransferase activity"/>
    <property type="evidence" value="ECO:0007669"/>
    <property type="project" value="InterPro"/>
</dbReference>
<evidence type="ECO:0000313" key="2">
    <source>
        <dbReference type="EMBL" id="SFB20837.1"/>
    </source>
</evidence>
<dbReference type="STRING" id="498292.SAMN05660845_2033"/>
<dbReference type="Pfam" id="PF00534">
    <property type="entry name" value="Glycos_transf_1"/>
    <property type="match status" value="1"/>
</dbReference>
<dbReference type="SUPFAM" id="SSF53756">
    <property type="entry name" value="UDP-Glycosyltransferase/glycogen phosphorylase"/>
    <property type="match status" value="1"/>
</dbReference>